<dbReference type="InterPro" id="IPR044210">
    <property type="entry name" value="Tfc3-like"/>
</dbReference>
<dbReference type="InterPro" id="IPR056064">
    <property type="entry name" value="DUF7647"/>
</dbReference>
<dbReference type="PANTHER" id="PTHR15180:SF3">
    <property type="entry name" value="B-BLOCK BINDING SUBUNIT OF TFIIIC DOMAIN-CONTAINING PROTEIN"/>
    <property type="match status" value="1"/>
</dbReference>
<feature type="domain" description="DUF7647" evidence="1">
    <location>
        <begin position="7"/>
        <end position="180"/>
    </location>
</feature>
<gene>
    <name evidence="2" type="ordered locus">Os02g0316900</name>
</gene>
<dbReference type="GO" id="GO:0006384">
    <property type="term" value="P:transcription initiation at RNA polymerase III promoter"/>
    <property type="evidence" value="ECO:0007669"/>
    <property type="project" value="InterPro"/>
</dbReference>
<protein>
    <submittedName>
        <fullName evidence="2">Os02g0316900 protein</fullName>
    </submittedName>
</protein>
<evidence type="ECO:0000259" key="1">
    <source>
        <dbReference type="Pfam" id="PF24658"/>
    </source>
</evidence>
<feature type="non-terminal residue" evidence="2">
    <location>
        <position position="1"/>
    </location>
</feature>
<reference evidence="3" key="2">
    <citation type="journal article" date="2008" name="Nucleic Acids Res.">
        <title>The rice annotation project database (RAP-DB): 2008 update.</title>
        <authorList>
            <consortium name="The rice annotation project (RAP)"/>
        </authorList>
    </citation>
    <scope>GENOME REANNOTATION</scope>
    <source>
        <strain evidence="3">cv. Nipponbare</strain>
    </source>
</reference>
<reference evidence="2 3" key="1">
    <citation type="journal article" date="2005" name="Nature">
        <title>The map-based sequence of the rice genome.</title>
        <authorList>
            <consortium name="International rice genome sequencing project (IRGSP)"/>
            <person name="Matsumoto T."/>
            <person name="Wu J."/>
            <person name="Kanamori H."/>
            <person name="Katayose Y."/>
            <person name="Fujisawa M."/>
            <person name="Namiki N."/>
            <person name="Mizuno H."/>
            <person name="Yamamoto K."/>
            <person name="Antonio B.A."/>
            <person name="Baba T."/>
            <person name="Sakata K."/>
            <person name="Nagamura Y."/>
            <person name="Aoki H."/>
            <person name="Arikawa K."/>
            <person name="Arita K."/>
            <person name="Bito T."/>
            <person name="Chiden Y."/>
            <person name="Fujitsuka N."/>
            <person name="Fukunaka R."/>
            <person name="Hamada M."/>
            <person name="Harada C."/>
            <person name="Hayashi A."/>
            <person name="Hijishita S."/>
            <person name="Honda M."/>
            <person name="Hosokawa S."/>
            <person name="Ichikawa Y."/>
            <person name="Idonuma A."/>
            <person name="Iijima M."/>
            <person name="Ikeda M."/>
            <person name="Ikeno M."/>
            <person name="Ito K."/>
            <person name="Ito S."/>
            <person name="Ito T."/>
            <person name="Ito Y."/>
            <person name="Ito Y."/>
            <person name="Iwabuchi A."/>
            <person name="Kamiya K."/>
            <person name="Karasawa W."/>
            <person name="Kurita K."/>
            <person name="Katagiri S."/>
            <person name="Kikuta A."/>
            <person name="Kobayashi H."/>
            <person name="Kobayashi N."/>
            <person name="Machita K."/>
            <person name="Maehara T."/>
            <person name="Masukawa M."/>
            <person name="Mizubayashi T."/>
            <person name="Mukai Y."/>
            <person name="Nagasaki H."/>
            <person name="Nagata Y."/>
            <person name="Naito S."/>
            <person name="Nakashima M."/>
            <person name="Nakama Y."/>
            <person name="Nakamichi Y."/>
            <person name="Nakamura M."/>
            <person name="Meguro A."/>
            <person name="Negishi M."/>
            <person name="Ohta I."/>
            <person name="Ohta T."/>
            <person name="Okamoto M."/>
            <person name="Ono N."/>
            <person name="Saji S."/>
            <person name="Sakaguchi M."/>
            <person name="Sakai K."/>
            <person name="Shibata M."/>
            <person name="Shimokawa T."/>
            <person name="Song J."/>
            <person name="Takazaki Y."/>
            <person name="Terasawa K."/>
            <person name="Tsugane M."/>
            <person name="Tsuji K."/>
            <person name="Ueda S."/>
            <person name="Waki K."/>
            <person name="Yamagata H."/>
            <person name="Yamamoto M."/>
            <person name="Yamamoto S."/>
            <person name="Yamane H."/>
            <person name="Yoshiki S."/>
            <person name="Yoshihara R."/>
            <person name="Yukawa K."/>
            <person name="Zhong H."/>
            <person name="Yano M."/>
            <person name="Yuan Q."/>
            <person name="Ouyang S."/>
            <person name="Liu J."/>
            <person name="Jones K.M."/>
            <person name="Gansberger K."/>
            <person name="Moffat K."/>
            <person name="Hill J."/>
            <person name="Bera J."/>
            <person name="Fadrosh D."/>
            <person name="Jin S."/>
            <person name="Johri S."/>
            <person name="Kim M."/>
            <person name="Overton L."/>
            <person name="Reardon M."/>
            <person name="Tsitrin T."/>
            <person name="Vuong H."/>
            <person name="Weaver B."/>
            <person name="Ciecko A."/>
            <person name="Tallon L."/>
            <person name="Jackson J."/>
            <person name="Pai G."/>
            <person name="Aken S.V."/>
            <person name="Utterback T."/>
            <person name="Reidmuller S."/>
            <person name="Feldblyum T."/>
            <person name="Hsiao J."/>
            <person name="Zismann V."/>
            <person name="Iobst S."/>
            <person name="de Vazeille A.R."/>
            <person name="Buell C.R."/>
            <person name="Ying K."/>
            <person name="Li Y."/>
            <person name="Lu T."/>
            <person name="Huang Y."/>
            <person name="Zhao Q."/>
            <person name="Feng Q."/>
            <person name="Zhang L."/>
            <person name="Zhu J."/>
            <person name="Weng Q."/>
            <person name="Mu J."/>
            <person name="Lu Y."/>
            <person name="Fan D."/>
            <person name="Liu Y."/>
            <person name="Guan J."/>
            <person name="Zhang Y."/>
            <person name="Yu S."/>
            <person name="Liu X."/>
            <person name="Zhang Y."/>
            <person name="Hong G."/>
            <person name="Han B."/>
            <person name="Choisne N."/>
            <person name="Demange N."/>
            <person name="Orjeda G."/>
            <person name="Samain S."/>
            <person name="Cattolico L."/>
            <person name="Pelletier E."/>
            <person name="Couloux A."/>
            <person name="Segurens B."/>
            <person name="Wincker P."/>
            <person name="D'Hont A."/>
            <person name="Scarpelli C."/>
            <person name="Weissenbach J."/>
            <person name="Salanoubat M."/>
            <person name="Quetier F."/>
            <person name="Yu Y."/>
            <person name="Kim H.R."/>
            <person name="Rambo T."/>
            <person name="Currie J."/>
            <person name="Collura K."/>
            <person name="Luo M."/>
            <person name="Yang T."/>
            <person name="Ammiraju J.S.S."/>
            <person name="Engler F."/>
            <person name="Soderlund C."/>
            <person name="Wing R.A."/>
            <person name="Palmer L.E."/>
            <person name="de la Bastide M."/>
            <person name="Spiegel L."/>
            <person name="Nascimento L."/>
            <person name="Zutavern T."/>
            <person name="O'Shaughnessy A."/>
            <person name="Dike S."/>
            <person name="Dedhia N."/>
            <person name="Preston R."/>
            <person name="Balija V."/>
            <person name="McCombie W.R."/>
            <person name="Chow T."/>
            <person name="Chen H."/>
            <person name="Chung M."/>
            <person name="Chen C."/>
            <person name="Shaw J."/>
            <person name="Wu H."/>
            <person name="Hsiao K."/>
            <person name="Chao Y."/>
            <person name="Chu M."/>
            <person name="Cheng C."/>
            <person name="Hour A."/>
            <person name="Lee P."/>
            <person name="Lin S."/>
            <person name="Lin Y."/>
            <person name="Liou J."/>
            <person name="Liu S."/>
            <person name="Hsing Y."/>
            <person name="Raghuvanshi S."/>
            <person name="Mohanty A."/>
            <person name="Bharti A.K."/>
            <person name="Gaur A."/>
            <person name="Gupta V."/>
            <person name="Kumar D."/>
            <person name="Ravi V."/>
            <person name="Vij S."/>
            <person name="Kapur A."/>
            <person name="Khurana P."/>
            <person name="Khurana P."/>
            <person name="Khurana J.P."/>
            <person name="Tyagi A.K."/>
            <person name="Gaikwad K."/>
            <person name="Singh A."/>
            <person name="Dalal V."/>
            <person name="Srivastava S."/>
            <person name="Dixit A."/>
            <person name="Pal A.K."/>
            <person name="Ghazi I.A."/>
            <person name="Yadav M."/>
            <person name="Pandit A."/>
            <person name="Bhargava A."/>
            <person name="Sureshbabu K."/>
            <person name="Batra K."/>
            <person name="Sharma T.R."/>
            <person name="Mohapatra T."/>
            <person name="Singh N.K."/>
            <person name="Messing J."/>
            <person name="Nelson A.B."/>
            <person name="Fuks G."/>
            <person name="Kavchok S."/>
            <person name="Keizer G."/>
            <person name="Linton E."/>
            <person name="Llaca V."/>
            <person name="Song R."/>
            <person name="Tanyolac B."/>
            <person name="Young S."/>
            <person name="Ho-Il K."/>
            <person name="Hahn J.H."/>
            <person name="Sangsakoo G."/>
            <person name="Vanavichit A."/>
            <person name="de Mattos Luiz.A.T."/>
            <person name="Zimmer P.D."/>
            <person name="Malone G."/>
            <person name="Dellagostin O."/>
            <person name="de Oliveira A.C."/>
            <person name="Bevan M."/>
            <person name="Bancroft I."/>
            <person name="Minx P."/>
            <person name="Cordum H."/>
            <person name="Wilson R."/>
            <person name="Cheng Z."/>
            <person name="Jin W."/>
            <person name="Jiang J."/>
            <person name="Leong S.A."/>
            <person name="Iwama H."/>
            <person name="Gojobori T."/>
            <person name="Itoh T."/>
            <person name="Niimura Y."/>
            <person name="Fujii Y."/>
            <person name="Habara T."/>
            <person name="Sakai H."/>
            <person name="Sato Y."/>
            <person name="Wilson G."/>
            <person name="Kumar K."/>
            <person name="McCouch S."/>
            <person name="Juretic N."/>
            <person name="Hoen D."/>
            <person name="Wright S."/>
            <person name="Bruskiewich R."/>
            <person name="Bureau T."/>
            <person name="Miyao A."/>
            <person name="Hirochika H."/>
            <person name="Nishikawa T."/>
            <person name="Kadowaki K."/>
            <person name="Sugiura M."/>
            <person name="Burr B."/>
            <person name="Sasaki T."/>
        </authorList>
    </citation>
    <scope>NUCLEOTIDE SEQUENCE [LARGE SCALE GENOMIC DNA]</scope>
    <source>
        <strain evidence="3">cv. Nipponbare</strain>
    </source>
</reference>
<dbReference type="PANTHER" id="PTHR15180">
    <property type="entry name" value="GENERAL TRANSCRIPTION FACTOR 3C POLYPEPTIDE 1"/>
    <property type="match status" value="1"/>
</dbReference>
<sequence length="212" mass="24153">HYDKNLDQSCLLFSITAAIKKMPLELFLQVVGSAKVHTLIKKCSLGKTLSEIPTDIYNQLMDTHAKGRLSRLINILDKLKLIGLLNGYIEDSNVQPDDLPTHSLELRPYIEEPTPRIILSSHVNGNHCPKFRHDFQLSKLESVDTYWETLKYSYVTAGLAETSAFPGCCIPEVSHPRSWSSVRVMTTDQHLELQQRLMNESETKFATRLQRS</sequence>
<dbReference type="Pfam" id="PF24658">
    <property type="entry name" value="DUF7647"/>
    <property type="match status" value="1"/>
</dbReference>
<dbReference type="EMBL" id="AP008208">
    <property type="protein sequence ID" value="BAH91650.1"/>
    <property type="molecule type" value="Genomic_DNA"/>
</dbReference>
<organism evidence="2 3">
    <name type="scientific">Oryza sativa subsp. japonica</name>
    <name type="common">Rice</name>
    <dbReference type="NCBI Taxonomy" id="39947"/>
    <lineage>
        <taxon>Eukaryota</taxon>
        <taxon>Viridiplantae</taxon>
        <taxon>Streptophyta</taxon>
        <taxon>Embryophyta</taxon>
        <taxon>Tracheophyta</taxon>
        <taxon>Spermatophyta</taxon>
        <taxon>Magnoliopsida</taxon>
        <taxon>Liliopsida</taxon>
        <taxon>Poales</taxon>
        <taxon>Poaceae</taxon>
        <taxon>BOP clade</taxon>
        <taxon>Oryzoideae</taxon>
        <taxon>Oryzeae</taxon>
        <taxon>Oryzinae</taxon>
        <taxon>Oryza</taxon>
        <taxon>Oryza sativa</taxon>
    </lineage>
</organism>
<accession>C7IY45</accession>
<dbReference type="GO" id="GO:0000127">
    <property type="term" value="C:transcription factor TFIIIC complex"/>
    <property type="evidence" value="ECO:0007669"/>
    <property type="project" value="InterPro"/>
</dbReference>
<dbReference type="AlphaFoldDB" id="C7IY45"/>
<evidence type="ECO:0000313" key="2">
    <source>
        <dbReference type="EMBL" id="BAH91650.1"/>
    </source>
</evidence>
<dbReference type="Proteomes" id="UP000000763">
    <property type="component" value="Chromosome 2"/>
</dbReference>
<dbReference type="GO" id="GO:0003677">
    <property type="term" value="F:DNA binding"/>
    <property type="evidence" value="ECO:0007669"/>
    <property type="project" value="InterPro"/>
</dbReference>
<evidence type="ECO:0000313" key="3">
    <source>
        <dbReference type="Proteomes" id="UP000000763"/>
    </source>
</evidence>
<proteinExistence type="predicted"/>
<name>C7IY45_ORYSJ</name>
<dbReference type="KEGG" id="dosa:Os02g0316900"/>